<feature type="domain" description="PAC" evidence="11">
    <location>
        <begin position="768"/>
        <end position="818"/>
    </location>
</feature>
<evidence type="ECO:0000256" key="4">
    <source>
        <dbReference type="ARBA" id="ARBA00022679"/>
    </source>
</evidence>
<dbReference type="PANTHER" id="PTHR43304">
    <property type="entry name" value="PHYTOCHROME-LIKE PROTEIN CPH1"/>
    <property type="match status" value="1"/>
</dbReference>
<dbReference type="NCBIfam" id="TIGR00229">
    <property type="entry name" value="sensory_box"/>
    <property type="match status" value="4"/>
</dbReference>
<dbReference type="InterPro" id="IPR001610">
    <property type="entry name" value="PAC"/>
</dbReference>
<dbReference type="InterPro" id="IPR003594">
    <property type="entry name" value="HATPase_dom"/>
</dbReference>
<dbReference type="SUPFAM" id="SSF52172">
    <property type="entry name" value="CheY-like"/>
    <property type="match status" value="1"/>
</dbReference>
<dbReference type="Pfam" id="PF13185">
    <property type="entry name" value="GAF_2"/>
    <property type="match status" value="1"/>
</dbReference>
<sequence length="1156" mass="128031">MSEQSVVLHVRPATVADGVTSLSGGTAVEVTSVTSRDAALDTAAAIDPDVVVCDHVPGAGLDGLAVLDALSDRHPDVPVLLCTPDLDGSVAAEATRRGATEYVPRSETDPAERVRAVRTEGDGPERATDDTGQKERERELRTNNEALRDLTRLATRDDLTNAETIDAVLELGAERLNLSLGYMSRIEGQDYEVVQVVGDSEVIQQGATTDLANTYCKRIVETGETLDVLDAPAEGWADEPAYQTTGFACYFGGAIHVDGDLYGTLCFADAESRTEPFSEAQQTFVELLVEWVSRELERRQRESELERYEGIIEAVDDGVYALDDEGHFEFVNSAMTALTGYDEDSLLGAYTGAVKDDASVTRAESVIREMLFGDRDDEATFDLEIQRADGTAFPAEDHMTLLYGDDGEFVGSAGVVRDVTERKARERELREARRRIQQILDRIGAAFFAVDDTWQLTYWNHRAEEVLERDAEDVLGENLWEMFPEAVGKTFHEAYREAMATQEPVSFEEYYPPVEKWFRVNAYPSENGLSVYFHDVTDQKERDEKLSGLLETTRSLMQAHTASEVAETVVAAAEAQLEFDLNLVRLHDPETDVLRPVAGSSSLPDRPLYDADEAFPGEAFQRGETIRVDDFDDVERYDNRDANAAMYVPLGDHGVLSVAAVETPEFDDADVSVAEILASNAAAALDRVEREEDLLRYETAVENVRDMVYVLDEDGTFQLVTEPLAEWLGFEREEMLGEHPRSVLDDRSVAAFEQRIRDLRAQTDDASMQLETSLVTAAGVERPAEIEVSLIDDDVFRGTVGVVRDLTELKQAREELRDERDRFSYLFNNLPDAVVETEFVDDQQAVRSVNPAFTEVFGYDHATVLDRELTDLIAPPDEAARAEADRLAAVNATGESVQAEIRRRTDQGFRDFLYRGVPYRRDDGRMWGFNIYTDITDQKERERRLEVLNRVLRHNLRNDLTVVMGLADELAERLDDTDRLSLVERLQQKAADVASVSDRARDIERAVRRDDAGTKPVDVPDAVASLVDTYDEADGAIETAIPPVDAAAADGRFTRVVTELLENSLDYAGPDPSITVDVSVADERVSVTVADDGTGIPEYELDVLTGDEPITQLSHGSGLGLWLVIWVTESYGGTVTFEESDAGGASVTLTLPRTDV</sequence>
<dbReference type="GO" id="GO:0000160">
    <property type="term" value="P:phosphorelay signal transduction system"/>
    <property type="evidence" value="ECO:0007669"/>
    <property type="project" value="InterPro"/>
</dbReference>
<evidence type="ECO:0000259" key="9">
    <source>
        <dbReference type="PROSITE" id="PS50110"/>
    </source>
</evidence>
<feature type="domain" description="Histidine kinase" evidence="8">
    <location>
        <begin position="951"/>
        <end position="1155"/>
    </location>
</feature>
<dbReference type="PROSITE" id="PS50113">
    <property type="entry name" value="PAC"/>
    <property type="match status" value="2"/>
</dbReference>
<dbReference type="Pfam" id="PF02518">
    <property type="entry name" value="HATPase_c"/>
    <property type="match status" value="1"/>
</dbReference>
<feature type="region of interest" description="Disordered" evidence="7">
    <location>
        <begin position="94"/>
        <end position="138"/>
    </location>
</feature>
<dbReference type="CDD" id="cd00130">
    <property type="entry name" value="PAS"/>
    <property type="match status" value="4"/>
</dbReference>
<dbReference type="Pfam" id="PF13426">
    <property type="entry name" value="PAS_9"/>
    <property type="match status" value="1"/>
</dbReference>
<dbReference type="InterPro" id="IPR013656">
    <property type="entry name" value="PAS_4"/>
</dbReference>
<comment type="caution">
    <text evidence="12">The sequence shown here is derived from an EMBL/GenBank/DDBJ whole genome shotgun (WGS) entry which is preliminary data.</text>
</comment>
<gene>
    <name evidence="12" type="ORF">GCM10009030_26040</name>
</gene>
<evidence type="ECO:0000313" key="12">
    <source>
        <dbReference type="EMBL" id="GGN97088.1"/>
    </source>
</evidence>
<dbReference type="AlphaFoldDB" id="A0A830GPJ8"/>
<keyword evidence="4" id="KW-0808">Transferase</keyword>
<name>A0A830GPJ8_9EURY</name>
<dbReference type="InterPro" id="IPR029016">
    <property type="entry name" value="GAF-like_dom_sf"/>
</dbReference>
<keyword evidence="13" id="KW-1185">Reference proteome</keyword>
<dbReference type="InterPro" id="IPR000014">
    <property type="entry name" value="PAS"/>
</dbReference>
<feature type="domain" description="PAS" evidence="10">
    <location>
        <begin position="304"/>
        <end position="348"/>
    </location>
</feature>
<evidence type="ECO:0000256" key="7">
    <source>
        <dbReference type="SAM" id="MobiDB-lite"/>
    </source>
</evidence>
<evidence type="ECO:0000259" key="8">
    <source>
        <dbReference type="PROSITE" id="PS50109"/>
    </source>
</evidence>
<feature type="domain" description="Response regulatory" evidence="9">
    <location>
        <begin position="5"/>
        <end position="120"/>
    </location>
</feature>
<dbReference type="SMART" id="SM00065">
    <property type="entry name" value="GAF"/>
    <property type="match status" value="2"/>
</dbReference>
<evidence type="ECO:0000259" key="10">
    <source>
        <dbReference type="PROSITE" id="PS50112"/>
    </source>
</evidence>
<dbReference type="SUPFAM" id="SSF55785">
    <property type="entry name" value="PYP-like sensor domain (PAS domain)"/>
    <property type="match status" value="4"/>
</dbReference>
<dbReference type="InterPro" id="IPR001789">
    <property type="entry name" value="Sig_transdc_resp-reg_receiver"/>
</dbReference>
<dbReference type="SMART" id="SM00086">
    <property type="entry name" value="PAC"/>
    <property type="match status" value="3"/>
</dbReference>
<feature type="domain" description="PAS" evidence="10">
    <location>
        <begin position="693"/>
        <end position="763"/>
    </location>
</feature>
<dbReference type="EC" id="2.7.13.3" evidence="2"/>
<dbReference type="SMART" id="SM00387">
    <property type="entry name" value="HATPase_c"/>
    <property type="match status" value="1"/>
</dbReference>
<evidence type="ECO:0000256" key="2">
    <source>
        <dbReference type="ARBA" id="ARBA00012438"/>
    </source>
</evidence>
<dbReference type="PROSITE" id="PS50109">
    <property type="entry name" value="HIS_KIN"/>
    <property type="match status" value="1"/>
</dbReference>
<dbReference type="InterPro" id="IPR003018">
    <property type="entry name" value="GAF"/>
</dbReference>
<dbReference type="Gene3D" id="3.30.450.20">
    <property type="entry name" value="PAS domain"/>
    <property type="match status" value="4"/>
</dbReference>
<dbReference type="PROSITE" id="PS50112">
    <property type="entry name" value="PAS"/>
    <property type="match status" value="4"/>
</dbReference>
<dbReference type="Proteomes" id="UP000605784">
    <property type="component" value="Unassembled WGS sequence"/>
</dbReference>
<protein>
    <recommendedName>
        <fullName evidence="2">histidine kinase</fullName>
        <ecNumber evidence="2">2.7.13.3</ecNumber>
    </recommendedName>
</protein>
<proteinExistence type="predicted"/>
<dbReference type="Pfam" id="PF01590">
    <property type="entry name" value="GAF"/>
    <property type="match status" value="1"/>
</dbReference>
<dbReference type="Gene3D" id="3.30.450.40">
    <property type="match status" value="2"/>
</dbReference>
<dbReference type="PROSITE" id="PS50110">
    <property type="entry name" value="RESPONSE_REGULATORY"/>
    <property type="match status" value="1"/>
</dbReference>
<dbReference type="SUPFAM" id="SSF55874">
    <property type="entry name" value="ATPase domain of HSP90 chaperone/DNA topoisomerase II/histidine kinase"/>
    <property type="match status" value="1"/>
</dbReference>
<evidence type="ECO:0000256" key="1">
    <source>
        <dbReference type="ARBA" id="ARBA00000085"/>
    </source>
</evidence>
<feature type="modified residue" description="4-aspartylphosphate" evidence="6">
    <location>
        <position position="54"/>
    </location>
</feature>
<evidence type="ECO:0000256" key="6">
    <source>
        <dbReference type="PROSITE-ProRule" id="PRU00169"/>
    </source>
</evidence>
<evidence type="ECO:0000256" key="3">
    <source>
        <dbReference type="ARBA" id="ARBA00022553"/>
    </source>
</evidence>
<evidence type="ECO:0000313" key="13">
    <source>
        <dbReference type="Proteomes" id="UP000605784"/>
    </source>
</evidence>
<reference evidence="12" key="1">
    <citation type="journal article" date="2014" name="Int. J. Syst. Evol. Microbiol.">
        <title>Complete genome sequence of Corynebacterium casei LMG S-19264T (=DSM 44701T), isolated from a smear-ripened cheese.</title>
        <authorList>
            <consortium name="US DOE Joint Genome Institute (JGI-PGF)"/>
            <person name="Walter F."/>
            <person name="Albersmeier A."/>
            <person name="Kalinowski J."/>
            <person name="Ruckert C."/>
        </authorList>
    </citation>
    <scope>NUCLEOTIDE SEQUENCE</scope>
    <source>
        <strain evidence="12">JCM 17820</strain>
    </source>
</reference>
<comment type="catalytic activity">
    <reaction evidence="1">
        <text>ATP + protein L-histidine = ADP + protein N-phospho-L-histidine.</text>
        <dbReference type="EC" id="2.7.13.3"/>
    </reaction>
</comment>
<evidence type="ECO:0000256" key="5">
    <source>
        <dbReference type="ARBA" id="ARBA00022777"/>
    </source>
</evidence>
<dbReference type="Pfam" id="PF08448">
    <property type="entry name" value="PAS_4"/>
    <property type="match status" value="3"/>
</dbReference>
<dbReference type="GO" id="GO:0004673">
    <property type="term" value="F:protein histidine kinase activity"/>
    <property type="evidence" value="ECO:0007669"/>
    <property type="project" value="UniProtKB-EC"/>
</dbReference>
<keyword evidence="3 6" id="KW-0597">Phosphoprotein</keyword>
<dbReference type="InterPro" id="IPR035965">
    <property type="entry name" value="PAS-like_dom_sf"/>
</dbReference>
<dbReference type="Gene3D" id="3.40.50.2300">
    <property type="match status" value="1"/>
</dbReference>
<feature type="domain" description="PAS" evidence="10">
    <location>
        <begin position="432"/>
        <end position="502"/>
    </location>
</feature>
<dbReference type="EMBL" id="BMOU01000004">
    <property type="protein sequence ID" value="GGN97088.1"/>
    <property type="molecule type" value="Genomic_DNA"/>
</dbReference>
<dbReference type="InterPro" id="IPR052162">
    <property type="entry name" value="Sensor_kinase/Photoreceptor"/>
</dbReference>
<feature type="domain" description="PAS" evidence="10">
    <location>
        <begin position="819"/>
        <end position="877"/>
    </location>
</feature>
<feature type="domain" description="PAC" evidence="11">
    <location>
        <begin position="379"/>
        <end position="431"/>
    </location>
</feature>
<dbReference type="SUPFAM" id="SSF55781">
    <property type="entry name" value="GAF domain-like"/>
    <property type="match status" value="2"/>
</dbReference>
<reference evidence="12" key="2">
    <citation type="submission" date="2020-09" db="EMBL/GenBank/DDBJ databases">
        <authorList>
            <person name="Sun Q."/>
            <person name="Ohkuma M."/>
        </authorList>
    </citation>
    <scope>NUCLEOTIDE SEQUENCE</scope>
    <source>
        <strain evidence="12">JCM 17820</strain>
    </source>
</reference>
<evidence type="ECO:0000259" key="11">
    <source>
        <dbReference type="PROSITE" id="PS50113"/>
    </source>
</evidence>
<dbReference type="PANTHER" id="PTHR43304:SF1">
    <property type="entry name" value="PAC DOMAIN-CONTAINING PROTEIN"/>
    <property type="match status" value="1"/>
</dbReference>
<keyword evidence="5" id="KW-0418">Kinase</keyword>
<dbReference type="InterPro" id="IPR011006">
    <property type="entry name" value="CheY-like_superfamily"/>
</dbReference>
<dbReference type="InterPro" id="IPR004358">
    <property type="entry name" value="Sig_transdc_His_kin-like_C"/>
</dbReference>
<dbReference type="CDD" id="cd00075">
    <property type="entry name" value="HATPase"/>
    <property type="match status" value="1"/>
</dbReference>
<dbReference type="RefSeq" id="WP_188998493.1">
    <property type="nucleotide sequence ID" value="NZ_BMOU01000004.1"/>
</dbReference>
<dbReference type="PRINTS" id="PR00344">
    <property type="entry name" value="BCTRLSENSOR"/>
</dbReference>
<accession>A0A830GPJ8</accession>
<dbReference type="SMART" id="SM00091">
    <property type="entry name" value="PAS"/>
    <property type="match status" value="4"/>
</dbReference>
<dbReference type="InterPro" id="IPR036890">
    <property type="entry name" value="HATPase_C_sf"/>
</dbReference>
<dbReference type="InterPro" id="IPR000700">
    <property type="entry name" value="PAS-assoc_C"/>
</dbReference>
<organism evidence="12 13">
    <name type="scientific">Haloarcula pellucida</name>
    <dbReference type="NCBI Taxonomy" id="1427151"/>
    <lineage>
        <taxon>Archaea</taxon>
        <taxon>Methanobacteriati</taxon>
        <taxon>Methanobacteriota</taxon>
        <taxon>Stenosarchaea group</taxon>
        <taxon>Halobacteria</taxon>
        <taxon>Halobacteriales</taxon>
        <taxon>Haloarculaceae</taxon>
        <taxon>Haloarcula</taxon>
    </lineage>
</organism>
<dbReference type="Gene3D" id="3.30.565.10">
    <property type="entry name" value="Histidine kinase-like ATPase, C-terminal domain"/>
    <property type="match status" value="1"/>
</dbReference>
<dbReference type="InterPro" id="IPR005467">
    <property type="entry name" value="His_kinase_dom"/>
</dbReference>